<evidence type="ECO:0000256" key="5">
    <source>
        <dbReference type="ARBA" id="ARBA00022692"/>
    </source>
</evidence>
<feature type="transmembrane region" description="Helical" evidence="10">
    <location>
        <begin position="12"/>
        <end position="32"/>
    </location>
</feature>
<keyword evidence="8 10" id="KW-0472">Membrane</keyword>
<evidence type="ECO:0000313" key="11">
    <source>
        <dbReference type="EMBL" id="ADQ18546.1"/>
    </source>
</evidence>
<dbReference type="eggNOG" id="COG0534">
    <property type="taxonomic scope" value="Bacteria"/>
</dbReference>
<dbReference type="InterPro" id="IPR048279">
    <property type="entry name" value="MdtK-like"/>
</dbReference>
<evidence type="ECO:0000256" key="1">
    <source>
        <dbReference type="ARBA" id="ARBA00004651"/>
    </source>
</evidence>
<feature type="transmembrane region" description="Helical" evidence="10">
    <location>
        <begin position="390"/>
        <end position="411"/>
    </location>
</feature>
<keyword evidence="3" id="KW-0050">Antiport</keyword>
<dbReference type="RefSeq" id="WP_013409578.1">
    <property type="nucleotide sequence ID" value="NC_014655.1"/>
</dbReference>
<comment type="subcellular location">
    <subcellularLocation>
        <location evidence="1">Cell membrane</location>
        <topology evidence="1">Multi-pass membrane protein</topology>
    </subcellularLocation>
</comment>
<evidence type="ECO:0000256" key="10">
    <source>
        <dbReference type="SAM" id="Phobius"/>
    </source>
</evidence>
<dbReference type="STRING" id="649349.Lbys_2884"/>
<accession>E4RSH6</accession>
<dbReference type="InterPro" id="IPR002528">
    <property type="entry name" value="MATE_fam"/>
</dbReference>
<evidence type="ECO:0000256" key="8">
    <source>
        <dbReference type="ARBA" id="ARBA00023136"/>
    </source>
</evidence>
<dbReference type="CDD" id="cd13131">
    <property type="entry name" value="MATE_NorM_like"/>
    <property type="match status" value="1"/>
</dbReference>
<keyword evidence="5 10" id="KW-0812">Transmembrane</keyword>
<dbReference type="Pfam" id="PF01554">
    <property type="entry name" value="MatE"/>
    <property type="match status" value="2"/>
</dbReference>
<gene>
    <name evidence="11" type="ordered locus">Lbys_2884</name>
</gene>
<keyword evidence="4" id="KW-1003">Cell membrane</keyword>
<reference evidence="11 12" key="2">
    <citation type="journal article" date="2011" name="Stand. Genomic Sci.">
        <title>Complete genome sequence of Leadbetterella byssophila type strain (4M15).</title>
        <authorList>
            <person name="Abt B."/>
            <person name="Teshima H."/>
            <person name="Lucas S."/>
            <person name="Lapidus A."/>
            <person name="Del Rio T.G."/>
            <person name="Nolan M."/>
            <person name="Tice H."/>
            <person name="Cheng J.F."/>
            <person name="Pitluck S."/>
            <person name="Liolios K."/>
            <person name="Pagani I."/>
            <person name="Ivanova N."/>
            <person name="Mavromatis K."/>
            <person name="Pati A."/>
            <person name="Tapia R."/>
            <person name="Han C."/>
            <person name="Goodwin L."/>
            <person name="Chen A."/>
            <person name="Palaniappan K."/>
            <person name="Land M."/>
            <person name="Hauser L."/>
            <person name="Chang Y.J."/>
            <person name="Jeffries C.D."/>
            <person name="Rohde M."/>
            <person name="Goker M."/>
            <person name="Tindall B.J."/>
            <person name="Detter J.C."/>
            <person name="Woyke T."/>
            <person name="Bristow J."/>
            <person name="Eisen J.A."/>
            <person name="Markowitz V."/>
            <person name="Hugenholtz P."/>
            <person name="Klenk H.P."/>
            <person name="Kyrpides N.C."/>
        </authorList>
    </citation>
    <scope>NUCLEOTIDE SEQUENCE [LARGE SCALE GENOMIC DNA]</scope>
    <source>
        <strain evidence="12">DSM 17132 / JCM 16389 / KACC 11308 / NBRC 106382 / 4M15</strain>
    </source>
</reference>
<feature type="transmembrane region" description="Helical" evidence="10">
    <location>
        <begin position="246"/>
        <end position="267"/>
    </location>
</feature>
<feature type="transmembrane region" description="Helical" evidence="10">
    <location>
        <begin position="161"/>
        <end position="186"/>
    </location>
</feature>
<dbReference type="NCBIfam" id="TIGR00797">
    <property type="entry name" value="matE"/>
    <property type="match status" value="1"/>
</dbReference>
<feature type="transmembrane region" description="Helical" evidence="10">
    <location>
        <begin position="354"/>
        <end position="378"/>
    </location>
</feature>
<dbReference type="EMBL" id="CP002305">
    <property type="protein sequence ID" value="ADQ18546.1"/>
    <property type="molecule type" value="Genomic_DNA"/>
</dbReference>
<evidence type="ECO:0000256" key="3">
    <source>
        <dbReference type="ARBA" id="ARBA00022449"/>
    </source>
</evidence>
<protein>
    <recommendedName>
        <fullName evidence="9">Multidrug-efflux transporter</fullName>
    </recommendedName>
</protein>
<dbReference type="PANTHER" id="PTHR43298">
    <property type="entry name" value="MULTIDRUG RESISTANCE PROTEIN NORM-RELATED"/>
    <property type="match status" value="1"/>
</dbReference>
<dbReference type="InterPro" id="IPR050222">
    <property type="entry name" value="MATE_MdtK"/>
</dbReference>
<feature type="transmembrane region" description="Helical" evidence="10">
    <location>
        <begin position="319"/>
        <end position="342"/>
    </location>
</feature>
<evidence type="ECO:0000256" key="9">
    <source>
        <dbReference type="ARBA" id="ARBA00031636"/>
    </source>
</evidence>
<dbReference type="PIRSF" id="PIRSF006603">
    <property type="entry name" value="DinF"/>
    <property type="match status" value="1"/>
</dbReference>
<feature type="transmembrane region" description="Helical" evidence="10">
    <location>
        <begin position="417"/>
        <end position="437"/>
    </location>
</feature>
<dbReference type="OrthoDB" id="9780160at2"/>
<name>E4RSH6_LEAB4</name>
<dbReference type="PANTHER" id="PTHR43298:SF2">
    <property type="entry name" value="FMN_FAD EXPORTER YEEO-RELATED"/>
    <property type="match status" value="1"/>
</dbReference>
<evidence type="ECO:0000256" key="7">
    <source>
        <dbReference type="ARBA" id="ARBA00023065"/>
    </source>
</evidence>
<keyword evidence="7" id="KW-0406">Ion transport</keyword>
<evidence type="ECO:0000256" key="4">
    <source>
        <dbReference type="ARBA" id="ARBA00022475"/>
    </source>
</evidence>
<dbReference type="GO" id="GO:0005886">
    <property type="term" value="C:plasma membrane"/>
    <property type="evidence" value="ECO:0007669"/>
    <property type="project" value="UniProtKB-SubCell"/>
</dbReference>
<feature type="transmembrane region" description="Helical" evidence="10">
    <location>
        <begin position="95"/>
        <end position="116"/>
    </location>
</feature>
<keyword evidence="6 10" id="KW-1133">Transmembrane helix</keyword>
<sequence>MYQKSFKFELFKTYKLALPIIISQLGVILMATSDNVIVGRLLGPLSLGAAGIANSIAFLISSIAVGGMAVIAPMVSKLIAEQKQGELARLYFNSLIVALIFSGLLTAIGIVVYYNFSILGQTADIERLGAPFFFFIILSNVPMIFFLAVKQFTDGFSKPSIVMYITLLGLVFDILGNMILITGWWIFPELGLNGAAIGTIFSRILMFSILLYYTKSKEIFATLFDKTHWKWDTKLIKVILERSVPAGFQSFFEIAAFSFAVIMMGWLSETDLAAHQIAINVASTTYMMATGFAHAGSIRIGEAWGNKDRHGIQLAGKAAYTWVLAFMGTCAIIIILFGNNIIHLYIEDVEVLKAALPLLTIAAFFQLSDGAQAVGLGVLRGLADIKIPTYITFVAYWLIALPAGYIFGFPLNRGAQGIWYGLLLGLTFSALFLYARFRNVSKRSVL</sequence>
<dbReference type="AlphaFoldDB" id="E4RSH6"/>
<dbReference type="HOGENOM" id="CLU_012893_6_3_10"/>
<evidence type="ECO:0000313" key="12">
    <source>
        <dbReference type="Proteomes" id="UP000007435"/>
    </source>
</evidence>
<dbReference type="GO" id="GO:0042910">
    <property type="term" value="F:xenobiotic transmembrane transporter activity"/>
    <property type="evidence" value="ECO:0007669"/>
    <property type="project" value="InterPro"/>
</dbReference>
<feature type="transmembrane region" description="Helical" evidence="10">
    <location>
        <begin position="128"/>
        <end position="149"/>
    </location>
</feature>
<evidence type="ECO:0000256" key="2">
    <source>
        <dbReference type="ARBA" id="ARBA00022448"/>
    </source>
</evidence>
<organism evidence="11 12">
    <name type="scientific">Leadbetterella byssophila (strain DSM 17132 / JCM 16389 / KACC 11308 / NBRC 106382 / 4M15)</name>
    <dbReference type="NCBI Taxonomy" id="649349"/>
    <lineage>
        <taxon>Bacteria</taxon>
        <taxon>Pseudomonadati</taxon>
        <taxon>Bacteroidota</taxon>
        <taxon>Cytophagia</taxon>
        <taxon>Cytophagales</taxon>
        <taxon>Leadbetterellaceae</taxon>
        <taxon>Leadbetterella</taxon>
    </lineage>
</organism>
<keyword evidence="2" id="KW-0813">Transport</keyword>
<dbReference type="KEGG" id="lby:Lbys_2884"/>
<reference key="1">
    <citation type="submission" date="2010-11" db="EMBL/GenBank/DDBJ databases">
        <title>The complete genome of Leadbetterella byssophila DSM 17132.</title>
        <authorList>
            <consortium name="US DOE Joint Genome Institute (JGI-PGF)"/>
            <person name="Lucas S."/>
            <person name="Copeland A."/>
            <person name="Lapidus A."/>
            <person name="Glavina del Rio T."/>
            <person name="Dalin E."/>
            <person name="Tice H."/>
            <person name="Bruce D."/>
            <person name="Goodwin L."/>
            <person name="Pitluck S."/>
            <person name="Kyrpides N."/>
            <person name="Mavromatis K."/>
            <person name="Ivanova N."/>
            <person name="Teshima H."/>
            <person name="Brettin T."/>
            <person name="Detter J.C."/>
            <person name="Han C."/>
            <person name="Tapia R."/>
            <person name="Land M."/>
            <person name="Hauser L."/>
            <person name="Markowitz V."/>
            <person name="Cheng J.-F."/>
            <person name="Hugenholtz P."/>
            <person name="Woyke T."/>
            <person name="Wu D."/>
            <person name="Tindall B."/>
            <person name="Pomrenke H.G."/>
            <person name="Brambilla E."/>
            <person name="Klenk H.-P."/>
            <person name="Eisen J.A."/>
        </authorList>
    </citation>
    <scope>NUCLEOTIDE SEQUENCE [LARGE SCALE GENOMIC DNA]</scope>
    <source>
        <strain>DSM 17132</strain>
    </source>
</reference>
<evidence type="ECO:0000256" key="6">
    <source>
        <dbReference type="ARBA" id="ARBA00022989"/>
    </source>
</evidence>
<feature type="transmembrane region" description="Helical" evidence="10">
    <location>
        <begin position="52"/>
        <end position="75"/>
    </location>
</feature>
<dbReference type="GO" id="GO:0006811">
    <property type="term" value="P:monoatomic ion transport"/>
    <property type="evidence" value="ECO:0007669"/>
    <property type="project" value="UniProtKB-KW"/>
</dbReference>
<proteinExistence type="predicted"/>
<dbReference type="Proteomes" id="UP000007435">
    <property type="component" value="Chromosome"/>
</dbReference>
<keyword evidence="12" id="KW-1185">Reference proteome</keyword>
<feature type="transmembrane region" description="Helical" evidence="10">
    <location>
        <begin position="273"/>
        <end position="298"/>
    </location>
</feature>
<feature type="transmembrane region" description="Helical" evidence="10">
    <location>
        <begin position="192"/>
        <end position="213"/>
    </location>
</feature>
<dbReference type="GO" id="GO:0015297">
    <property type="term" value="F:antiporter activity"/>
    <property type="evidence" value="ECO:0007669"/>
    <property type="project" value="UniProtKB-KW"/>
</dbReference>